<keyword evidence="4" id="KW-1185">Reference proteome</keyword>
<dbReference type="AlphaFoldDB" id="A0AAW0A2Q8"/>
<protein>
    <recommendedName>
        <fullName evidence="2">Bacteriophage T5 Orf172 DNA-binding domain-containing protein</fullName>
    </recommendedName>
</protein>
<keyword evidence="1" id="KW-0175">Coiled coil</keyword>
<dbReference type="InterPro" id="IPR018306">
    <property type="entry name" value="Phage_T5_Orf172_DNA-bd"/>
</dbReference>
<gene>
    <name evidence="3" type="ORF">R3P38DRAFT_2797684</name>
</gene>
<organism evidence="3 4">
    <name type="scientific">Favolaschia claudopus</name>
    <dbReference type="NCBI Taxonomy" id="2862362"/>
    <lineage>
        <taxon>Eukaryota</taxon>
        <taxon>Fungi</taxon>
        <taxon>Dikarya</taxon>
        <taxon>Basidiomycota</taxon>
        <taxon>Agaricomycotina</taxon>
        <taxon>Agaricomycetes</taxon>
        <taxon>Agaricomycetidae</taxon>
        <taxon>Agaricales</taxon>
        <taxon>Marasmiineae</taxon>
        <taxon>Mycenaceae</taxon>
        <taxon>Favolaschia</taxon>
    </lineage>
</organism>
<evidence type="ECO:0000259" key="2">
    <source>
        <dbReference type="Pfam" id="PF10544"/>
    </source>
</evidence>
<dbReference type="Pfam" id="PF10544">
    <property type="entry name" value="T5orf172"/>
    <property type="match status" value="1"/>
</dbReference>
<evidence type="ECO:0000313" key="4">
    <source>
        <dbReference type="Proteomes" id="UP001362999"/>
    </source>
</evidence>
<feature type="coiled-coil region" evidence="1">
    <location>
        <begin position="85"/>
        <end position="112"/>
    </location>
</feature>
<evidence type="ECO:0000313" key="3">
    <source>
        <dbReference type="EMBL" id="KAK7000444.1"/>
    </source>
</evidence>
<dbReference type="Proteomes" id="UP001362999">
    <property type="component" value="Unassembled WGS sequence"/>
</dbReference>
<sequence length="433" mass="50450">MMVQSCLHGRKTQRWSCAHWTMQRCWNERRRPKTTRSYSDAKPTTMRRCFNAKRTHCWKLSCADEEGSAELLARDDGTALELRLLDAELAREADAEEDAALLTREQEALELRTTDDELAREADEEGAAELLARDEEGRYIMNVFFCCTRIVANSGEAERILVLYTGRSGYRGMELGSVGGQTHESKHIRYIKQGQRIRHKSQELASILLPPATANVVEQNEDYSDFERLHWDKHQHRPQFRPFPMDYRSLKRRRTREEQRAFTNIRRLPPSEQKRILIKHKDDLPYLREGGGYIYLTAQLPGDVVQGQRRKEIETELIVKWGETSRLTGRQEDYRRCEAGRVQMWIEAVHVERRLLVERLIHLELTARGYIRVIFVNPCGCGHRHREYVYLGAGSFADMESVMRQCLRERCVAKIYAPADEGLHMLGNDAEIE</sequence>
<reference evidence="3 4" key="1">
    <citation type="journal article" date="2024" name="J Genomics">
        <title>Draft genome sequencing and assembly of Favolaschia claudopus CIRM-BRFM 2984 isolated from oak limbs.</title>
        <authorList>
            <person name="Navarro D."/>
            <person name="Drula E."/>
            <person name="Chaduli D."/>
            <person name="Cazenave R."/>
            <person name="Ahrendt S."/>
            <person name="Wang J."/>
            <person name="Lipzen A."/>
            <person name="Daum C."/>
            <person name="Barry K."/>
            <person name="Grigoriev I.V."/>
            <person name="Favel A."/>
            <person name="Rosso M.N."/>
            <person name="Martin F."/>
        </authorList>
    </citation>
    <scope>NUCLEOTIDE SEQUENCE [LARGE SCALE GENOMIC DNA]</scope>
    <source>
        <strain evidence="3 4">CIRM-BRFM 2984</strain>
    </source>
</reference>
<dbReference type="EMBL" id="JAWWNJ010000089">
    <property type="protein sequence ID" value="KAK7000444.1"/>
    <property type="molecule type" value="Genomic_DNA"/>
</dbReference>
<comment type="caution">
    <text evidence="3">The sequence shown here is derived from an EMBL/GenBank/DDBJ whole genome shotgun (WGS) entry which is preliminary data.</text>
</comment>
<evidence type="ECO:0000256" key="1">
    <source>
        <dbReference type="SAM" id="Coils"/>
    </source>
</evidence>
<feature type="domain" description="Bacteriophage T5 Orf172 DNA-binding" evidence="2">
    <location>
        <begin position="293"/>
        <end position="390"/>
    </location>
</feature>
<proteinExistence type="predicted"/>
<accession>A0AAW0A2Q8</accession>
<name>A0AAW0A2Q8_9AGAR</name>